<organism evidence="1 2">
    <name type="scientific">Coemansia nantahalensis</name>
    <dbReference type="NCBI Taxonomy" id="2789366"/>
    <lineage>
        <taxon>Eukaryota</taxon>
        <taxon>Fungi</taxon>
        <taxon>Fungi incertae sedis</taxon>
        <taxon>Zoopagomycota</taxon>
        <taxon>Kickxellomycotina</taxon>
        <taxon>Kickxellomycetes</taxon>
        <taxon>Kickxellales</taxon>
        <taxon>Kickxellaceae</taxon>
        <taxon>Coemansia</taxon>
    </lineage>
</organism>
<reference evidence="1" key="1">
    <citation type="submission" date="2022-07" db="EMBL/GenBank/DDBJ databases">
        <title>Phylogenomic reconstructions and comparative analyses of Kickxellomycotina fungi.</title>
        <authorList>
            <person name="Reynolds N.K."/>
            <person name="Stajich J.E."/>
            <person name="Barry K."/>
            <person name="Grigoriev I.V."/>
            <person name="Crous P."/>
            <person name="Smith M.E."/>
        </authorList>
    </citation>
    <scope>NUCLEOTIDE SEQUENCE</scope>
    <source>
        <strain evidence="1">CBS 109366</strain>
    </source>
</reference>
<name>A0ACC1JXC8_9FUNG</name>
<comment type="caution">
    <text evidence="1">The sequence shown here is derived from an EMBL/GenBank/DDBJ whole genome shotgun (WGS) entry which is preliminary data.</text>
</comment>
<accession>A0ACC1JXC8</accession>
<keyword evidence="2" id="KW-1185">Reference proteome</keyword>
<protein>
    <submittedName>
        <fullName evidence="1">Basic helix-loop-helix protein</fullName>
    </submittedName>
</protein>
<evidence type="ECO:0000313" key="2">
    <source>
        <dbReference type="Proteomes" id="UP001140234"/>
    </source>
</evidence>
<sequence>MSTASRNTSVLLTVEDKGAATRGGGPYTAIAPRGAAGAGGPAAIAPALESRTDGMAAGDEDSASEEADDGEGQTSVKRRRGTKEHLEPGSPEWHRMRRDSHKEVERRRREVINGGIDRLAEIIPGAEKNKGRIIAQAVDYIHRLRTNEEKNIEKWTIEKLLADQAIAELTAQVEQLRSENKQLREWADANGSVGGGGDELREDGAADDDEDADQHAADDQADADGPTEDAAGSSHKKKHSKKSKKKKSA</sequence>
<gene>
    <name evidence="1" type="primary">CBF1</name>
    <name evidence="1" type="ORF">IWQ57_003220</name>
</gene>
<evidence type="ECO:0000313" key="1">
    <source>
        <dbReference type="EMBL" id="KAJ2769167.1"/>
    </source>
</evidence>
<dbReference type="EMBL" id="JANBUJ010000999">
    <property type="protein sequence ID" value="KAJ2769167.1"/>
    <property type="molecule type" value="Genomic_DNA"/>
</dbReference>
<dbReference type="Proteomes" id="UP001140234">
    <property type="component" value="Unassembled WGS sequence"/>
</dbReference>
<proteinExistence type="predicted"/>